<organism evidence="2 3">
    <name type="scientific">Nannochloropsis salina CCMP1776</name>
    <dbReference type="NCBI Taxonomy" id="1027361"/>
    <lineage>
        <taxon>Eukaryota</taxon>
        <taxon>Sar</taxon>
        <taxon>Stramenopiles</taxon>
        <taxon>Ochrophyta</taxon>
        <taxon>Eustigmatophyceae</taxon>
        <taxon>Eustigmatales</taxon>
        <taxon>Monodopsidaceae</taxon>
        <taxon>Microchloropsis</taxon>
        <taxon>Microchloropsis salina</taxon>
    </lineage>
</organism>
<keyword evidence="3" id="KW-1185">Reference proteome</keyword>
<evidence type="ECO:0000313" key="3">
    <source>
        <dbReference type="Proteomes" id="UP000355283"/>
    </source>
</evidence>
<reference evidence="2 3" key="1">
    <citation type="submission" date="2019-01" db="EMBL/GenBank/DDBJ databases">
        <title>Nuclear Genome Assembly of the Microalgal Biofuel strain Nannochloropsis salina CCMP1776.</title>
        <authorList>
            <person name="Hovde B."/>
        </authorList>
    </citation>
    <scope>NUCLEOTIDE SEQUENCE [LARGE SCALE GENOMIC DNA]</scope>
    <source>
        <strain evidence="2 3">CCMP1776</strain>
    </source>
</reference>
<dbReference type="AlphaFoldDB" id="A0A4D9CUN6"/>
<sequence length="74" mass="8378">MGRLQAHPNPLRRFVNLQHKGLDYISSHHRRSQQEINLLAFSSSPTSLHDTQKASCNRSPDGTGLHRSCDESVR</sequence>
<dbReference type="Proteomes" id="UP000355283">
    <property type="component" value="Unassembled WGS sequence"/>
</dbReference>
<feature type="region of interest" description="Disordered" evidence="1">
    <location>
        <begin position="46"/>
        <end position="74"/>
    </location>
</feature>
<accession>A0A4D9CUN6</accession>
<comment type="caution">
    <text evidence="2">The sequence shown here is derived from an EMBL/GenBank/DDBJ whole genome shotgun (WGS) entry which is preliminary data.</text>
</comment>
<protein>
    <submittedName>
        <fullName evidence="2">Uncharacterized protein</fullName>
    </submittedName>
</protein>
<dbReference type="EMBL" id="SDOX01000118">
    <property type="protein sequence ID" value="TFJ82304.1"/>
    <property type="molecule type" value="Genomic_DNA"/>
</dbReference>
<name>A0A4D9CUN6_9STRA</name>
<evidence type="ECO:0000313" key="2">
    <source>
        <dbReference type="EMBL" id="TFJ82304.1"/>
    </source>
</evidence>
<feature type="compositionally biased region" description="Polar residues" evidence="1">
    <location>
        <begin position="46"/>
        <end position="60"/>
    </location>
</feature>
<proteinExistence type="predicted"/>
<evidence type="ECO:0000256" key="1">
    <source>
        <dbReference type="SAM" id="MobiDB-lite"/>
    </source>
</evidence>
<gene>
    <name evidence="2" type="ORF">NSK_006423</name>
</gene>